<keyword evidence="1" id="KW-0175">Coiled coil</keyword>
<dbReference type="RefSeq" id="WP_147202790.1">
    <property type="nucleotide sequence ID" value="NZ_BJYT01000004.1"/>
</dbReference>
<dbReference type="EMBL" id="BJYT01000004">
    <property type="protein sequence ID" value="GEO08722.1"/>
    <property type="molecule type" value="Genomic_DNA"/>
</dbReference>
<dbReference type="GO" id="GO:0016887">
    <property type="term" value="F:ATP hydrolysis activity"/>
    <property type="evidence" value="ECO:0007669"/>
    <property type="project" value="InterPro"/>
</dbReference>
<evidence type="ECO:0000313" key="4">
    <source>
        <dbReference type="Proteomes" id="UP000321513"/>
    </source>
</evidence>
<dbReference type="GO" id="GO:0006302">
    <property type="term" value="P:double-strand break repair"/>
    <property type="evidence" value="ECO:0007669"/>
    <property type="project" value="InterPro"/>
</dbReference>
<feature type="coiled-coil region" evidence="1">
    <location>
        <begin position="428"/>
        <end position="455"/>
    </location>
</feature>
<dbReference type="InterPro" id="IPR027417">
    <property type="entry name" value="P-loop_NTPase"/>
</dbReference>
<dbReference type="PANTHER" id="PTHR32114">
    <property type="entry name" value="ABC TRANSPORTER ABCH.3"/>
    <property type="match status" value="1"/>
</dbReference>
<comment type="caution">
    <text evidence="3">The sequence shown here is derived from an EMBL/GenBank/DDBJ whole genome shotgun (WGS) entry which is preliminary data.</text>
</comment>
<accession>A0A512B9U2</accession>
<dbReference type="AlphaFoldDB" id="A0A512B9U2"/>
<protein>
    <recommendedName>
        <fullName evidence="2">YhaN AAA domain-containing protein</fullName>
    </recommendedName>
</protein>
<sequence>MKHVLLKQLRLQNFKGIRERTLTFNGNTNIHGANEAGKSTIFDSFCWLLFGKDQFDRKDHEIKTLDKNNQAIHNLDHEVEAVFSVDGVEERPKRIFKEIWTKKRGEAKPTFTGHETIYFWNNVPLKAGEYQVKVNSIINEGMFKLLTNTLYFNNLPWTGRRAVLLEIAGEITNEQIFDKIATPAESYSKLISILNSGKSAVEYKKEIGVRKLKIKKELEEIPTRISEAERNKPETFNFTALAKQVEEKQAEIALIESSLSDAVKSQSAVNQVLMGKQASLHKLKSSLSELRFKIKSEVQAEQNVGANNVYQAEHAITNLNKLIAEKEAFISGRKSLKFVNYLPAIEMNNSKLEKLRTEWAEIDAREFKFDETLCVCPTCKQMLQQHDIEVKKQELLGNFNVEKLRRLNEKVSQGNKIKEDTAKIQESIATVDAHIAELEEEVVNLKAQLPQLKTRLDTLKLVEANKGSFNIEEAVDKRLAANVDAMNIGVQIANLEAEIEGANNNQGSTNNEELRQQKQSLQLELDGLKAKLSNKAIIEKTDERIKELQRQEEELAQQLADLEQTEFGIEKYNKAKMDILESRINSRFTYVSFKMFERQINGGEVECCECLVNGVPFSVVNTAGKINAGLDIINVLCQHYGVTAPVFIDNRESVSNIIPTQSQIINLIVNPAYSVLLVEAA</sequence>
<keyword evidence="4" id="KW-1185">Reference proteome</keyword>
<proteinExistence type="predicted"/>
<dbReference type="PANTHER" id="PTHR32114:SF2">
    <property type="entry name" value="ABC TRANSPORTER ABCH.3"/>
    <property type="match status" value="1"/>
</dbReference>
<feature type="coiled-coil region" evidence="1">
    <location>
        <begin position="485"/>
        <end position="565"/>
    </location>
</feature>
<organism evidence="3 4">
    <name type="scientific">Segetibacter aerophilus</name>
    <dbReference type="NCBI Taxonomy" id="670293"/>
    <lineage>
        <taxon>Bacteria</taxon>
        <taxon>Pseudomonadati</taxon>
        <taxon>Bacteroidota</taxon>
        <taxon>Chitinophagia</taxon>
        <taxon>Chitinophagales</taxon>
        <taxon>Chitinophagaceae</taxon>
        <taxon>Segetibacter</taxon>
    </lineage>
</organism>
<dbReference type="Gene3D" id="3.40.50.300">
    <property type="entry name" value="P-loop containing nucleotide triphosphate hydrolases"/>
    <property type="match status" value="1"/>
</dbReference>
<reference evidence="3 4" key="1">
    <citation type="submission" date="2019-07" db="EMBL/GenBank/DDBJ databases">
        <title>Whole genome shotgun sequence of Segetibacter aerophilus NBRC 106135.</title>
        <authorList>
            <person name="Hosoyama A."/>
            <person name="Uohara A."/>
            <person name="Ohji S."/>
            <person name="Ichikawa N."/>
        </authorList>
    </citation>
    <scope>NUCLEOTIDE SEQUENCE [LARGE SCALE GENOMIC DNA]</scope>
    <source>
        <strain evidence="3 4">NBRC 106135</strain>
    </source>
</reference>
<dbReference type="Pfam" id="PF13514">
    <property type="entry name" value="AAA_27"/>
    <property type="match status" value="1"/>
</dbReference>
<name>A0A512B9U2_9BACT</name>
<evidence type="ECO:0000256" key="1">
    <source>
        <dbReference type="SAM" id="Coils"/>
    </source>
</evidence>
<evidence type="ECO:0000259" key="2">
    <source>
        <dbReference type="Pfam" id="PF13514"/>
    </source>
</evidence>
<dbReference type="InterPro" id="IPR038734">
    <property type="entry name" value="YhaN_AAA"/>
</dbReference>
<dbReference type="Proteomes" id="UP000321513">
    <property type="component" value="Unassembled WGS sequence"/>
</dbReference>
<gene>
    <name evidence="3" type="ORF">SAE01_12180</name>
</gene>
<evidence type="ECO:0000313" key="3">
    <source>
        <dbReference type="EMBL" id="GEO08722.1"/>
    </source>
</evidence>
<feature type="domain" description="YhaN AAA" evidence="2">
    <location>
        <begin position="6"/>
        <end position="55"/>
    </location>
</feature>
<dbReference type="OrthoDB" id="1698838at2"/>
<dbReference type="SUPFAM" id="SSF52540">
    <property type="entry name" value="P-loop containing nucleoside triphosphate hydrolases"/>
    <property type="match status" value="1"/>
</dbReference>